<gene>
    <name evidence="2" type="ORF">B5J94_11560</name>
</gene>
<dbReference type="InterPro" id="IPR011250">
    <property type="entry name" value="OMP/PagP_B-barrel"/>
</dbReference>
<dbReference type="EMBL" id="MXAN01000086">
    <property type="protein sequence ID" value="OPH34308.1"/>
    <property type="molecule type" value="Genomic_DNA"/>
</dbReference>
<dbReference type="Pfam" id="PF03922">
    <property type="entry name" value="OmpW"/>
    <property type="match status" value="1"/>
</dbReference>
<name>A0A1V4GPG6_MORLA</name>
<dbReference type="Proteomes" id="UP000191025">
    <property type="component" value="Unassembled WGS sequence"/>
</dbReference>
<evidence type="ECO:0000256" key="1">
    <source>
        <dbReference type="SAM" id="SignalP"/>
    </source>
</evidence>
<dbReference type="Gene3D" id="2.40.160.20">
    <property type="match status" value="1"/>
</dbReference>
<evidence type="ECO:0000313" key="2">
    <source>
        <dbReference type="EMBL" id="OPH34308.1"/>
    </source>
</evidence>
<reference evidence="3" key="1">
    <citation type="submission" date="2017-03" db="EMBL/GenBank/DDBJ databases">
        <title>Draft genome sequence of Moraxella equi CCUG 4950T type strain.</title>
        <authorList>
            <person name="Salva-Serra F."/>
            <person name="Engstrom-Jakobsson H."/>
            <person name="Thorell K."/>
            <person name="Jaen-Luchoro D."/>
            <person name="Gonzales-Siles L."/>
            <person name="Karlsson R."/>
            <person name="Yazdan S."/>
            <person name="Boulund F."/>
            <person name="Johnning A."/>
            <person name="Engstrand L."/>
            <person name="Kristiansson E."/>
            <person name="Moore E."/>
        </authorList>
    </citation>
    <scope>NUCLEOTIDE SEQUENCE [LARGE SCALE GENOMIC DNA]</scope>
    <source>
        <strain evidence="3">CCUG 4441</strain>
    </source>
</reference>
<dbReference type="SUPFAM" id="SSF56925">
    <property type="entry name" value="OMPA-like"/>
    <property type="match status" value="1"/>
</dbReference>
<feature type="chain" id="PRO_5010703902" description="Outer membrane protein W" evidence="1">
    <location>
        <begin position="21"/>
        <end position="210"/>
    </location>
</feature>
<dbReference type="GO" id="GO:0019867">
    <property type="term" value="C:outer membrane"/>
    <property type="evidence" value="ECO:0007669"/>
    <property type="project" value="InterPro"/>
</dbReference>
<organism evidence="2 3">
    <name type="scientific">Moraxella lacunata</name>
    <dbReference type="NCBI Taxonomy" id="477"/>
    <lineage>
        <taxon>Bacteria</taxon>
        <taxon>Pseudomonadati</taxon>
        <taxon>Pseudomonadota</taxon>
        <taxon>Gammaproteobacteria</taxon>
        <taxon>Moraxellales</taxon>
        <taxon>Moraxellaceae</taxon>
        <taxon>Moraxella</taxon>
    </lineage>
</organism>
<proteinExistence type="predicted"/>
<dbReference type="PANTHER" id="PTHR36920">
    <property type="match status" value="1"/>
</dbReference>
<dbReference type="PANTHER" id="PTHR36920:SF1">
    <property type="entry name" value="OUTER MEMBRANE PROTEIN W"/>
    <property type="match status" value="1"/>
</dbReference>
<keyword evidence="1" id="KW-0732">Signal</keyword>
<dbReference type="InterPro" id="IPR005618">
    <property type="entry name" value="OMPW"/>
</dbReference>
<dbReference type="RefSeq" id="WP_062498578.1">
    <property type="nucleotide sequence ID" value="NZ_MXAN01000086.1"/>
</dbReference>
<evidence type="ECO:0000313" key="3">
    <source>
        <dbReference type="Proteomes" id="UP000191025"/>
    </source>
</evidence>
<protein>
    <recommendedName>
        <fullName evidence="4">Outer membrane protein W</fullName>
    </recommendedName>
</protein>
<comment type="caution">
    <text evidence="2">The sequence shown here is derived from an EMBL/GenBank/DDBJ whole genome shotgun (WGS) entry which is preliminary data.</text>
</comment>
<dbReference type="AlphaFoldDB" id="A0A1V4GPG6"/>
<feature type="signal peptide" evidence="1">
    <location>
        <begin position="1"/>
        <end position="20"/>
    </location>
</feature>
<evidence type="ECO:0008006" key="4">
    <source>
        <dbReference type="Google" id="ProtNLM"/>
    </source>
</evidence>
<sequence>MLKHILLATSVLALSATASANLTFKAGLGYLDPTAEKDIATGLPNAKVSSEMAVLPSFDYRFANSPFSAELLLASPFEHTVSVGANDANRSDVDANRSDVAKFKHLPPTLTFKYNTPEVNGFGANIGLGATVLVPYEEELLGSNAKLEADTVVAPAAQIGVTYSKPSSPWGLFADVRYVDLKTDLEVDGAKIGELEVNPVVYALGVSHKF</sequence>
<accession>A0A1V4GPG6</accession>
<dbReference type="GO" id="GO:0055085">
    <property type="term" value="P:transmembrane transport"/>
    <property type="evidence" value="ECO:0007669"/>
    <property type="project" value="TreeGrafter"/>
</dbReference>